<sequence length="85" mass="9950">MFNKPCIFINYDQPHAKNWSVKAVYQYEHFRSMPSEDCVWWWNEKEGVVQLLNKAKAGEFTKIGNWYQAINTPGASQNIQKVLLA</sequence>
<reference evidence="1 2" key="1">
    <citation type="submission" date="2016-11" db="EMBL/GenBank/DDBJ databases">
        <title>Trade-off between light-utilization and light-protection in marine flavobacteria.</title>
        <authorList>
            <person name="Kumagai Y."/>
        </authorList>
    </citation>
    <scope>NUCLEOTIDE SEQUENCE [LARGE SCALE GENOMIC DNA]</scope>
    <source>
        <strain evidence="1 2">NBRC 107741</strain>
    </source>
</reference>
<gene>
    <name evidence="1" type="ORF">BST85_02445</name>
</gene>
<name>A0A2S7KMQ9_9FLAO</name>
<evidence type="ECO:0000313" key="1">
    <source>
        <dbReference type="EMBL" id="PQB03891.1"/>
    </source>
</evidence>
<dbReference type="AlphaFoldDB" id="A0A2S7KMQ9"/>
<keyword evidence="2" id="KW-1185">Reference proteome</keyword>
<dbReference type="EMBL" id="MQUB01000001">
    <property type="protein sequence ID" value="PQB03891.1"/>
    <property type="molecule type" value="Genomic_DNA"/>
</dbReference>
<proteinExistence type="predicted"/>
<evidence type="ECO:0000313" key="2">
    <source>
        <dbReference type="Proteomes" id="UP000239800"/>
    </source>
</evidence>
<protein>
    <submittedName>
        <fullName evidence="1">Uncharacterized protein</fullName>
    </submittedName>
</protein>
<accession>A0A2S7KMQ9</accession>
<dbReference type="Proteomes" id="UP000239800">
    <property type="component" value="Unassembled WGS sequence"/>
</dbReference>
<organism evidence="1 2">
    <name type="scientific">Aureitalea marina</name>
    <dbReference type="NCBI Taxonomy" id="930804"/>
    <lineage>
        <taxon>Bacteria</taxon>
        <taxon>Pseudomonadati</taxon>
        <taxon>Bacteroidota</taxon>
        <taxon>Flavobacteriia</taxon>
        <taxon>Flavobacteriales</taxon>
        <taxon>Flavobacteriaceae</taxon>
        <taxon>Aureitalea</taxon>
    </lineage>
</organism>
<comment type="caution">
    <text evidence="1">The sequence shown here is derived from an EMBL/GenBank/DDBJ whole genome shotgun (WGS) entry which is preliminary data.</text>
</comment>